<dbReference type="CDD" id="cd00531">
    <property type="entry name" value="NTF2_like"/>
    <property type="match status" value="1"/>
</dbReference>
<dbReference type="InterPro" id="IPR037401">
    <property type="entry name" value="SnoaL-like"/>
</dbReference>
<dbReference type="Proteomes" id="UP000326598">
    <property type="component" value="Chromosome"/>
</dbReference>
<name>A0A5J6IA61_STRC4</name>
<organism evidence="2 3">
    <name type="scientific">Streptomyces coeruleorubidus</name>
    <dbReference type="NCBI Taxonomy" id="116188"/>
    <lineage>
        <taxon>Bacteria</taxon>
        <taxon>Bacillati</taxon>
        <taxon>Actinomycetota</taxon>
        <taxon>Actinomycetes</taxon>
        <taxon>Kitasatosporales</taxon>
        <taxon>Streptomycetaceae</taxon>
        <taxon>Streptomyces</taxon>
    </lineage>
</organism>
<reference evidence="2 3" key="1">
    <citation type="submission" date="2017-09" db="EMBL/GenBank/DDBJ databases">
        <authorList>
            <person name="Lee N."/>
            <person name="Cho B.-K."/>
        </authorList>
    </citation>
    <scope>NUCLEOTIDE SEQUENCE [LARGE SCALE GENOMIC DNA]</scope>
    <source>
        <strain evidence="2 3">ATCC 13740</strain>
    </source>
</reference>
<proteinExistence type="predicted"/>
<evidence type="ECO:0000313" key="3">
    <source>
        <dbReference type="Proteomes" id="UP000326598"/>
    </source>
</evidence>
<dbReference type="SUPFAM" id="SSF54427">
    <property type="entry name" value="NTF2-like"/>
    <property type="match status" value="1"/>
</dbReference>
<dbReference type="RefSeq" id="WP_150484032.1">
    <property type="nucleotide sequence ID" value="NZ_BMTB01000037.1"/>
</dbReference>
<protein>
    <submittedName>
        <fullName evidence="2">Nuclear transport factor 2 family protein</fullName>
    </submittedName>
</protein>
<dbReference type="GeneID" id="91421392"/>
<gene>
    <name evidence="2" type="ORF">CP976_35730</name>
</gene>
<sequence>MNVQDWIDQLQARWKERDPEAIAALFTDDASYHQGPFGTPHVGHDAIAEHWTATLSRQKDPAVWFGTPIVSADRASVEWWCILYDPATGTPRSAAGCLALRFAEDGRCAQFKEYWHRAPEAALEPAEGWLR</sequence>
<dbReference type="Gene3D" id="3.10.450.50">
    <property type="match status" value="1"/>
</dbReference>
<evidence type="ECO:0000259" key="1">
    <source>
        <dbReference type="Pfam" id="PF12680"/>
    </source>
</evidence>
<dbReference type="InterPro" id="IPR032710">
    <property type="entry name" value="NTF2-like_dom_sf"/>
</dbReference>
<accession>A0A5J6IA61</accession>
<dbReference type="AlphaFoldDB" id="A0A5J6IA61"/>
<dbReference type="Pfam" id="PF12680">
    <property type="entry name" value="SnoaL_2"/>
    <property type="match status" value="1"/>
</dbReference>
<dbReference type="KEGG" id="scoe:CP976_35730"/>
<feature type="domain" description="SnoaL-like" evidence="1">
    <location>
        <begin position="10"/>
        <end position="110"/>
    </location>
</feature>
<evidence type="ECO:0000313" key="2">
    <source>
        <dbReference type="EMBL" id="QEV28948.1"/>
    </source>
</evidence>
<dbReference type="EMBL" id="CP023694">
    <property type="protein sequence ID" value="QEV28948.1"/>
    <property type="molecule type" value="Genomic_DNA"/>
</dbReference>